<dbReference type="Proteomes" id="UP001066276">
    <property type="component" value="Chromosome 11"/>
</dbReference>
<keyword evidence="3" id="KW-1185">Reference proteome</keyword>
<comment type="caution">
    <text evidence="2">The sequence shown here is derived from an EMBL/GenBank/DDBJ whole genome shotgun (WGS) entry which is preliminary data.</text>
</comment>
<reference evidence="2" key="1">
    <citation type="journal article" date="2022" name="bioRxiv">
        <title>Sequencing and chromosome-scale assembly of the giantPleurodeles waltlgenome.</title>
        <authorList>
            <person name="Brown T."/>
            <person name="Elewa A."/>
            <person name="Iarovenko S."/>
            <person name="Subramanian E."/>
            <person name="Araus A.J."/>
            <person name="Petzold A."/>
            <person name="Susuki M."/>
            <person name="Suzuki K.-i.T."/>
            <person name="Hayashi T."/>
            <person name="Toyoda A."/>
            <person name="Oliveira C."/>
            <person name="Osipova E."/>
            <person name="Leigh N.D."/>
            <person name="Simon A."/>
            <person name="Yun M.H."/>
        </authorList>
    </citation>
    <scope>NUCLEOTIDE SEQUENCE</scope>
    <source>
        <strain evidence="2">20211129_DDA</strain>
        <tissue evidence="2">Liver</tissue>
    </source>
</reference>
<organism evidence="2 3">
    <name type="scientific">Pleurodeles waltl</name>
    <name type="common">Iberian ribbed newt</name>
    <dbReference type="NCBI Taxonomy" id="8319"/>
    <lineage>
        <taxon>Eukaryota</taxon>
        <taxon>Metazoa</taxon>
        <taxon>Chordata</taxon>
        <taxon>Craniata</taxon>
        <taxon>Vertebrata</taxon>
        <taxon>Euteleostomi</taxon>
        <taxon>Amphibia</taxon>
        <taxon>Batrachia</taxon>
        <taxon>Caudata</taxon>
        <taxon>Salamandroidea</taxon>
        <taxon>Salamandridae</taxon>
        <taxon>Pleurodelinae</taxon>
        <taxon>Pleurodeles</taxon>
    </lineage>
</organism>
<evidence type="ECO:0000313" key="3">
    <source>
        <dbReference type="Proteomes" id="UP001066276"/>
    </source>
</evidence>
<sequence length="122" mass="13264">MWVRLDWGRPGSDEGEPGSAGRGQAWLEVSQARLGEDRLGWRRAKLSRERPGWAEVKPGSAGGGPSPAQLEGSQARFGETRLEAGMVPLEGGPDFLADSLARIWAANPLQENKDGDFRQTNH</sequence>
<feature type="region of interest" description="Disordered" evidence="1">
    <location>
        <begin position="1"/>
        <end position="25"/>
    </location>
</feature>
<accession>A0AAV7LYU3</accession>
<name>A0AAV7LYU3_PLEWA</name>
<feature type="region of interest" description="Disordered" evidence="1">
    <location>
        <begin position="48"/>
        <end position="78"/>
    </location>
</feature>
<evidence type="ECO:0000256" key="1">
    <source>
        <dbReference type="SAM" id="MobiDB-lite"/>
    </source>
</evidence>
<protein>
    <submittedName>
        <fullName evidence="2">Uncharacterized protein</fullName>
    </submittedName>
</protein>
<dbReference type="AlphaFoldDB" id="A0AAV7LYU3"/>
<evidence type="ECO:0000313" key="2">
    <source>
        <dbReference type="EMBL" id="KAJ1094003.1"/>
    </source>
</evidence>
<proteinExistence type="predicted"/>
<gene>
    <name evidence="2" type="ORF">NDU88_007089</name>
</gene>
<dbReference type="EMBL" id="JANPWB010000015">
    <property type="protein sequence ID" value="KAJ1094003.1"/>
    <property type="molecule type" value="Genomic_DNA"/>
</dbReference>